<feature type="transmembrane region" description="Helical" evidence="1">
    <location>
        <begin position="70"/>
        <end position="94"/>
    </location>
</feature>
<dbReference type="OrthoDB" id="6630164at2"/>
<dbReference type="AlphaFoldDB" id="A0A0F6TYQ3"/>
<keyword evidence="1" id="KW-1133">Transmembrane helix</keyword>
<dbReference type="PATRIC" id="fig|1261127.3.peg.4668"/>
<accession>A0A0F6TYQ3</accession>
<dbReference type="KEGG" id="cama:F384_22510"/>
<dbReference type="RefSeq" id="WP_046493949.1">
    <property type="nucleotide sequence ID" value="NZ_CP011132.1"/>
</dbReference>
<feature type="transmembrane region" description="Helical" evidence="1">
    <location>
        <begin position="29"/>
        <end position="49"/>
    </location>
</feature>
<dbReference type="HOGENOM" id="CLU_2108076_0_0_6"/>
<keyword evidence="1" id="KW-0472">Membrane</keyword>
<dbReference type="EMBL" id="CP011132">
    <property type="protein sequence ID" value="AKE61137.1"/>
    <property type="molecule type" value="Genomic_DNA"/>
</dbReference>
<organism evidence="2 3">
    <name type="scientific">Citrobacter amalonaticus Y19</name>
    <dbReference type="NCBI Taxonomy" id="1261127"/>
    <lineage>
        <taxon>Bacteria</taxon>
        <taxon>Pseudomonadati</taxon>
        <taxon>Pseudomonadota</taxon>
        <taxon>Gammaproteobacteria</taxon>
        <taxon>Enterobacterales</taxon>
        <taxon>Enterobacteriaceae</taxon>
        <taxon>Citrobacter</taxon>
    </lineage>
</organism>
<feature type="transmembrane region" description="Helical" evidence="1">
    <location>
        <begin position="7"/>
        <end position="23"/>
    </location>
</feature>
<protein>
    <submittedName>
        <fullName evidence="2">Uncharacterized protein</fullName>
    </submittedName>
</protein>
<evidence type="ECO:0000256" key="1">
    <source>
        <dbReference type="SAM" id="Phobius"/>
    </source>
</evidence>
<name>A0A0F6TYQ3_CITAM</name>
<reference evidence="2 3" key="1">
    <citation type="journal article" date="2013" name="Appl. Microbiol. Biotechnol.">
        <title>Glycerol assimilation and production of 1,3-propanediol by Citrobacter amalonaticus Y19.</title>
        <authorList>
            <person name="Ainala S.K."/>
            <person name="Ashok S."/>
            <person name="Ko Y."/>
            <person name="Park S."/>
        </authorList>
    </citation>
    <scope>NUCLEOTIDE SEQUENCE [LARGE SCALE GENOMIC DNA]</scope>
    <source>
        <strain evidence="2 3">Y19</strain>
    </source>
</reference>
<sequence length="119" mass="13481">MKFLISLLLDAIVLLSLFFGVYLGEERLINIACFALWFFGVVNLIGFLIPSAVEKAAQDYVHRTLFRRAYDLLTDIAMVVFAAWSGWWVLAAIYGLTTVLKAEFSAKQEKKITEQAVQE</sequence>
<keyword evidence="1" id="KW-0812">Transmembrane</keyword>
<evidence type="ECO:0000313" key="2">
    <source>
        <dbReference type="EMBL" id="AKE61137.1"/>
    </source>
</evidence>
<gene>
    <name evidence="2" type="ORF">F384_22510</name>
</gene>
<proteinExistence type="predicted"/>
<evidence type="ECO:0000313" key="3">
    <source>
        <dbReference type="Proteomes" id="UP000034085"/>
    </source>
</evidence>
<dbReference type="Proteomes" id="UP000034085">
    <property type="component" value="Chromosome"/>
</dbReference>